<dbReference type="Proteomes" id="UP000299102">
    <property type="component" value="Unassembled WGS sequence"/>
</dbReference>
<feature type="region of interest" description="Disordered" evidence="1">
    <location>
        <begin position="50"/>
        <end position="83"/>
    </location>
</feature>
<evidence type="ECO:0000313" key="3">
    <source>
        <dbReference type="Proteomes" id="UP000299102"/>
    </source>
</evidence>
<evidence type="ECO:0000313" key="2">
    <source>
        <dbReference type="EMBL" id="GBP91147.1"/>
    </source>
</evidence>
<dbReference type="AlphaFoldDB" id="A0A4C1ZX06"/>
<name>A0A4C1ZX06_EUMVA</name>
<evidence type="ECO:0000256" key="1">
    <source>
        <dbReference type="SAM" id="MobiDB-lite"/>
    </source>
</evidence>
<protein>
    <submittedName>
        <fullName evidence="2">Uncharacterized protein</fullName>
    </submittedName>
</protein>
<organism evidence="2 3">
    <name type="scientific">Eumeta variegata</name>
    <name type="common">Bagworm moth</name>
    <name type="synonym">Eumeta japonica</name>
    <dbReference type="NCBI Taxonomy" id="151549"/>
    <lineage>
        <taxon>Eukaryota</taxon>
        <taxon>Metazoa</taxon>
        <taxon>Ecdysozoa</taxon>
        <taxon>Arthropoda</taxon>
        <taxon>Hexapoda</taxon>
        <taxon>Insecta</taxon>
        <taxon>Pterygota</taxon>
        <taxon>Neoptera</taxon>
        <taxon>Endopterygota</taxon>
        <taxon>Lepidoptera</taxon>
        <taxon>Glossata</taxon>
        <taxon>Ditrysia</taxon>
        <taxon>Tineoidea</taxon>
        <taxon>Psychidae</taxon>
        <taxon>Oiketicinae</taxon>
        <taxon>Eumeta</taxon>
    </lineage>
</organism>
<keyword evidence="3" id="KW-1185">Reference proteome</keyword>
<reference evidence="2 3" key="1">
    <citation type="journal article" date="2019" name="Commun. Biol.">
        <title>The bagworm genome reveals a unique fibroin gene that provides high tensile strength.</title>
        <authorList>
            <person name="Kono N."/>
            <person name="Nakamura H."/>
            <person name="Ohtoshi R."/>
            <person name="Tomita M."/>
            <person name="Numata K."/>
            <person name="Arakawa K."/>
        </authorList>
    </citation>
    <scope>NUCLEOTIDE SEQUENCE [LARGE SCALE GENOMIC DNA]</scope>
</reference>
<sequence length="83" mass="9217">MARDDPNRQRRVGASPRYTCAESISVYSRHSESIKTATHVRGRIKRVCFAPNDPWGGRPAGSRRPARPPALIADSSEPPLHKL</sequence>
<dbReference type="EMBL" id="BGZK01002145">
    <property type="protein sequence ID" value="GBP91147.1"/>
    <property type="molecule type" value="Genomic_DNA"/>
</dbReference>
<comment type="caution">
    <text evidence="2">The sequence shown here is derived from an EMBL/GenBank/DDBJ whole genome shotgun (WGS) entry which is preliminary data.</text>
</comment>
<gene>
    <name evidence="2" type="ORF">EVAR_66312_1</name>
</gene>
<accession>A0A4C1ZX06</accession>
<proteinExistence type="predicted"/>